<proteinExistence type="inferred from homology"/>
<organism evidence="3 4">
    <name type="scientific">Saccharibacter floricola DSM 15669</name>
    <dbReference type="NCBI Taxonomy" id="1123227"/>
    <lineage>
        <taxon>Bacteria</taxon>
        <taxon>Pseudomonadati</taxon>
        <taxon>Pseudomonadota</taxon>
        <taxon>Alphaproteobacteria</taxon>
        <taxon>Acetobacterales</taxon>
        <taxon>Acetobacteraceae</taxon>
        <taxon>Saccharibacter</taxon>
    </lineage>
</organism>
<evidence type="ECO:0000259" key="2">
    <source>
        <dbReference type="Pfam" id="PF03364"/>
    </source>
</evidence>
<keyword evidence="4" id="KW-1185">Reference proteome</keyword>
<comment type="caution">
    <text evidence="3">The sequence shown here is derived from an EMBL/GenBank/DDBJ whole genome shotgun (WGS) entry which is preliminary data.</text>
</comment>
<dbReference type="EMBL" id="BAQD01000043">
    <property type="protein sequence ID" value="GBQ07776.1"/>
    <property type="molecule type" value="Genomic_DNA"/>
</dbReference>
<dbReference type="Gene3D" id="3.30.530.20">
    <property type="match status" value="1"/>
</dbReference>
<dbReference type="InterPro" id="IPR044996">
    <property type="entry name" value="COQ10-like"/>
</dbReference>
<dbReference type="PANTHER" id="PTHR12901:SF10">
    <property type="entry name" value="COENZYME Q-BINDING PROTEIN COQ10, MITOCHONDRIAL"/>
    <property type="match status" value="1"/>
</dbReference>
<accession>A0ABQ0P014</accession>
<evidence type="ECO:0000256" key="1">
    <source>
        <dbReference type="ARBA" id="ARBA00008918"/>
    </source>
</evidence>
<dbReference type="InterPro" id="IPR023393">
    <property type="entry name" value="START-like_dom_sf"/>
</dbReference>
<dbReference type="Pfam" id="PF03364">
    <property type="entry name" value="Polyketide_cyc"/>
    <property type="match status" value="1"/>
</dbReference>
<dbReference type="CDD" id="cd07813">
    <property type="entry name" value="COQ10p_like"/>
    <property type="match status" value="1"/>
</dbReference>
<feature type="domain" description="Coenzyme Q-binding protein COQ10 START" evidence="2">
    <location>
        <begin position="10"/>
        <end position="134"/>
    </location>
</feature>
<name>A0ABQ0P014_9PROT</name>
<dbReference type="RefSeq" id="WP_018979348.1">
    <property type="nucleotide sequence ID" value="NZ_BAQD01000043.1"/>
</dbReference>
<evidence type="ECO:0000313" key="4">
    <source>
        <dbReference type="Proteomes" id="UP001062901"/>
    </source>
</evidence>
<protein>
    <recommendedName>
        <fullName evidence="2">Coenzyme Q-binding protein COQ10 START domain-containing protein</fullName>
    </recommendedName>
</protein>
<evidence type="ECO:0000313" key="3">
    <source>
        <dbReference type="EMBL" id="GBQ07776.1"/>
    </source>
</evidence>
<dbReference type="Proteomes" id="UP001062901">
    <property type="component" value="Unassembled WGS sequence"/>
</dbReference>
<dbReference type="InterPro" id="IPR005031">
    <property type="entry name" value="COQ10_START"/>
</dbReference>
<comment type="similarity">
    <text evidence="1">Belongs to the ribosome association toxin RatA family.</text>
</comment>
<dbReference type="SUPFAM" id="SSF55961">
    <property type="entry name" value="Bet v1-like"/>
    <property type="match status" value="1"/>
</dbReference>
<gene>
    <name evidence="3" type="ORF">AA15669_1532</name>
</gene>
<dbReference type="PANTHER" id="PTHR12901">
    <property type="entry name" value="SPERM PROTEIN HOMOLOG"/>
    <property type="match status" value="1"/>
</dbReference>
<reference evidence="3" key="1">
    <citation type="submission" date="2013-04" db="EMBL/GenBank/DDBJ databases">
        <title>The genome sequencing project of 58 acetic acid bacteria.</title>
        <authorList>
            <person name="Okamoto-Kainuma A."/>
            <person name="Ishikawa M."/>
            <person name="Umino S."/>
            <person name="Koizumi Y."/>
            <person name="Shiwa Y."/>
            <person name="Yoshikawa H."/>
            <person name="Matsutani M."/>
            <person name="Matsushita K."/>
        </authorList>
    </citation>
    <scope>NUCLEOTIDE SEQUENCE</scope>
    <source>
        <strain evidence="3">DSM 15669</strain>
    </source>
</reference>
<sequence>MPSHNEKRVIPYTPEQLFDLVADIERYPEFLPWCIRASVRLRTEQEMLADLTVGFGPFRETYTSRVTLERAHRIVVRAERGPFKYLSNQWIFEPDEGGCRVGLHVTFEFRSLLLRNAIGMVFGEAVKRMVKAFTTRARAIYGPSPFENN</sequence>